<feature type="chain" id="PRO_5028948261" evidence="1">
    <location>
        <begin position="20"/>
        <end position="155"/>
    </location>
</feature>
<reference evidence="2 3" key="1">
    <citation type="submission" date="2019-12" db="EMBL/GenBank/DDBJ databases">
        <authorList>
            <person name="Xu J."/>
        </authorList>
    </citation>
    <scope>NUCLEOTIDE SEQUENCE [LARGE SCALE GENOMIC DNA]</scope>
    <source>
        <strain evidence="2 3">HX-5-24</strain>
    </source>
</reference>
<proteinExistence type="predicted"/>
<dbReference type="RefSeq" id="WP_156641810.1">
    <property type="nucleotide sequence ID" value="NZ_WOXT01000002.1"/>
</dbReference>
<keyword evidence="1" id="KW-0732">Signal</keyword>
<evidence type="ECO:0000313" key="3">
    <source>
        <dbReference type="Proteomes" id="UP000479692"/>
    </source>
</evidence>
<dbReference type="EMBL" id="WOXT01000002">
    <property type="protein sequence ID" value="MUV14531.1"/>
    <property type="molecule type" value="Genomic_DNA"/>
</dbReference>
<sequence length="155" mass="17268">MNKLSLFCCLSLLAGSALAEGVPLKDGRYVGKVVVLELTEDQKKAIEHFRTCHLASFKTMNQFTPYVFELTAGQSKALSRAAGVSPRFFEVYETDRGFNDTGPHWNLALRFSETQIEIPLDLLLSDKEAKKAHDEQGWIATNPCFPAVGRTTEID</sequence>
<accession>A0A7C9HTH0</accession>
<dbReference type="Proteomes" id="UP000479692">
    <property type="component" value="Unassembled WGS sequence"/>
</dbReference>
<comment type="caution">
    <text evidence="2">The sequence shown here is derived from an EMBL/GenBank/DDBJ whole genome shotgun (WGS) entry which is preliminary data.</text>
</comment>
<name>A0A7C9HTH0_9GAMM</name>
<evidence type="ECO:0000313" key="2">
    <source>
        <dbReference type="EMBL" id="MUV14531.1"/>
    </source>
</evidence>
<protein>
    <submittedName>
        <fullName evidence="2">Uncharacterized protein</fullName>
    </submittedName>
</protein>
<gene>
    <name evidence="2" type="ORF">GN331_09960</name>
</gene>
<evidence type="ECO:0000256" key="1">
    <source>
        <dbReference type="SAM" id="SignalP"/>
    </source>
</evidence>
<feature type="signal peptide" evidence="1">
    <location>
        <begin position="1"/>
        <end position="19"/>
    </location>
</feature>
<keyword evidence="3" id="KW-1185">Reference proteome</keyword>
<dbReference type="AlphaFoldDB" id="A0A7C9HTH0"/>
<organism evidence="2 3">
    <name type="scientific">Noviluteimonas gilva</name>
    <dbReference type="NCBI Taxonomy" id="2682097"/>
    <lineage>
        <taxon>Bacteria</taxon>
        <taxon>Pseudomonadati</taxon>
        <taxon>Pseudomonadota</taxon>
        <taxon>Gammaproteobacteria</taxon>
        <taxon>Lysobacterales</taxon>
        <taxon>Lysobacteraceae</taxon>
        <taxon>Noviluteimonas</taxon>
    </lineage>
</organism>